<dbReference type="Gene3D" id="3.30.9.10">
    <property type="entry name" value="D-Amino Acid Oxidase, subunit A, domain 2"/>
    <property type="match status" value="1"/>
</dbReference>
<comment type="caution">
    <text evidence="4">The sequence shown here is derived from an EMBL/GenBank/DDBJ whole genome shotgun (WGS) entry which is preliminary data.</text>
</comment>
<reference evidence="4 5" key="1">
    <citation type="submission" date="2019-01" db="EMBL/GenBank/DDBJ databases">
        <authorList>
            <person name="Chen W.-M."/>
        </authorList>
    </citation>
    <scope>NUCLEOTIDE SEQUENCE [LARGE SCALE GENOMIC DNA]</scope>
    <source>
        <strain evidence="4 5">KYPY4</strain>
    </source>
</reference>
<dbReference type="GO" id="GO:0008718">
    <property type="term" value="F:D-amino-acid dehydrogenase activity"/>
    <property type="evidence" value="ECO:0007669"/>
    <property type="project" value="TreeGrafter"/>
</dbReference>
<dbReference type="InterPro" id="IPR006076">
    <property type="entry name" value="FAD-dep_OxRdtase"/>
</dbReference>
<dbReference type="GO" id="GO:0005737">
    <property type="term" value="C:cytoplasm"/>
    <property type="evidence" value="ECO:0007669"/>
    <property type="project" value="TreeGrafter"/>
</dbReference>
<gene>
    <name evidence="4" type="ORF">EOE66_15375</name>
</gene>
<feature type="domain" description="FAD dependent oxidoreductase" evidence="3">
    <location>
        <begin position="2"/>
        <end position="389"/>
    </location>
</feature>
<proteinExistence type="inferred from homology"/>
<dbReference type="PANTHER" id="PTHR13847:SF280">
    <property type="entry name" value="D-AMINO ACID DEHYDROGENASE"/>
    <property type="match status" value="1"/>
</dbReference>
<dbReference type="Gene3D" id="3.50.50.60">
    <property type="entry name" value="FAD/NAD(P)-binding domain"/>
    <property type="match status" value="1"/>
</dbReference>
<evidence type="ECO:0000313" key="4">
    <source>
        <dbReference type="EMBL" id="RVU45493.1"/>
    </source>
</evidence>
<dbReference type="GO" id="GO:0055130">
    <property type="term" value="P:D-alanine catabolic process"/>
    <property type="evidence" value="ECO:0007669"/>
    <property type="project" value="TreeGrafter"/>
</dbReference>
<dbReference type="InterPro" id="IPR036188">
    <property type="entry name" value="FAD/NAD-bd_sf"/>
</dbReference>
<dbReference type="PANTHER" id="PTHR13847">
    <property type="entry name" value="SARCOSINE DEHYDROGENASE-RELATED"/>
    <property type="match status" value="1"/>
</dbReference>
<evidence type="ECO:0000259" key="3">
    <source>
        <dbReference type="Pfam" id="PF01266"/>
    </source>
</evidence>
<dbReference type="GO" id="GO:0005886">
    <property type="term" value="C:plasma membrane"/>
    <property type="evidence" value="ECO:0007669"/>
    <property type="project" value="TreeGrafter"/>
</dbReference>
<sequence>MRIAIVGAGIVGVTTAFELATAGHEVTVFERRGSVASEGSFASGGLISPATLSPWGLPGAPWQRPRLRGAAALTQLPWLWRAWRARRPAAAVAQGQALQALGQFSRQRLLTLTQGLRLEFEQTPGCLVLLRGERDLKALQPLLARLRDGGVAHELADPERCRVLEPGLAEGTPLHAGLHIAQDGAGNCRQFAHLMKAEAQRLGARFRFDTPVQALRPGTPAVVVPEGGEPESFDAVIACTGADAAPLLARAGVKLPLVALHGYSVTAPLRHLDGLPPPGPRAALIDAREQVTLTRLGQRVRVSGMGELGGDLADVSLPPLRRLYRVLDTWFPGAVLERGAQHWKGARPMLPDGCPVLGASGQPGLWLNLGHGQHGWALACGSARVLADLVTGREAALDTAPLALQRLR</sequence>
<accession>A0A437RFG8</accession>
<dbReference type="OrthoDB" id="18526at2"/>
<dbReference type="SUPFAM" id="SSF51905">
    <property type="entry name" value="FAD/NAD(P)-binding domain"/>
    <property type="match status" value="1"/>
</dbReference>
<dbReference type="Pfam" id="PF01266">
    <property type="entry name" value="DAO"/>
    <property type="match status" value="1"/>
</dbReference>
<keyword evidence="5" id="KW-1185">Reference proteome</keyword>
<dbReference type="RefSeq" id="WP_128229581.1">
    <property type="nucleotide sequence ID" value="NZ_SACR01000004.1"/>
</dbReference>
<keyword evidence="2" id="KW-0560">Oxidoreductase</keyword>
<protein>
    <submittedName>
        <fullName evidence="4">FAD-dependent oxidoreductase</fullName>
    </submittedName>
</protein>
<dbReference type="Proteomes" id="UP000285575">
    <property type="component" value="Unassembled WGS sequence"/>
</dbReference>
<organism evidence="4 5">
    <name type="scientific">Rubrivivax rivuli</name>
    <dbReference type="NCBI Taxonomy" id="1862385"/>
    <lineage>
        <taxon>Bacteria</taxon>
        <taxon>Pseudomonadati</taxon>
        <taxon>Pseudomonadota</taxon>
        <taxon>Betaproteobacteria</taxon>
        <taxon>Burkholderiales</taxon>
        <taxon>Sphaerotilaceae</taxon>
        <taxon>Rubrivivax</taxon>
    </lineage>
</organism>
<name>A0A437RFG8_9BURK</name>
<evidence type="ECO:0000256" key="2">
    <source>
        <dbReference type="ARBA" id="ARBA00023002"/>
    </source>
</evidence>
<evidence type="ECO:0000313" key="5">
    <source>
        <dbReference type="Proteomes" id="UP000285575"/>
    </source>
</evidence>
<comment type="similarity">
    <text evidence="1">Belongs to the DadA oxidoreductase family.</text>
</comment>
<dbReference type="AlphaFoldDB" id="A0A437RFG8"/>
<evidence type="ECO:0000256" key="1">
    <source>
        <dbReference type="ARBA" id="ARBA00009410"/>
    </source>
</evidence>
<dbReference type="EMBL" id="SACR01000004">
    <property type="protein sequence ID" value="RVU45493.1"/>
    <property type="molecule type" value="Genomic_DNA"/>
</dbReference>